<evidence type="ECO:0000313" key="2">
    <source>
        <dbReference type="Ensembl" id="ENSELUP00000080312.1"/>
    </source>
</evidence>
<organism evidence="2 3">
    <name type="scientific">Esox lucius</name>
    <name type="common">Northern pike</name>
    <dbReference type="NCBI Taxonomy" id="8010"/>
    <lineage>
        <taxon>Eukaryota</taxon>
        <taxon>Metazoa</taxon>
        <taxon>Chordata</taxon>
        <taxon>Craniata</taxon>
        <taxon>Vertebrata</taxon>
        <taxon>Euteleostomi</taxon>
        <taxon>Actinopterygii</taxon>
        <taxon>Neopterygii</taxon>
        <taxon>Teleostei</taxon>
        <taxon>Protacanthopterygii</taxon>
        <taxon>Esociformes</taxon>
        <taxon>Esocidae</taxon>
        <taxon>Esox</taxon>
    </lineage>
</organism>
<reference evidence="2" key="2">
    <citation type="submission" date="2025-08" db="UniProtKB">
        <authorList>
            <consortium name="Ensembl"/>
        </authorList>
    </citation>
    <scope>IDENTIFICATION</scope>
</reference>
<keyword evidence="3" id="KW-1185">Reference proteome</keyword>
<protein>
    <submittedName>
        <fullName evidence="2">Uncharacterized protein</fullName>
    </submittedName>
</protein>
<dbReference type="GeneTree" id="ENSGT00970000193754"/>
<dbReference type="Pfam" id="PF00429">
    <property type="entry name" value="TLV_coat"/>
    <property type="match status" value="1"/>
</dbReference>
<proteinExistence type="predicted"/>
<evidence type="ECO:0000256" key="1">
    <source>
        <dbReference type="ARBA" id="ARBA00023157"/>
    </source>
</evidence>
<sequence length="91" mass="9870">GWAFRYQHIFSIVVEVCTGGESKQLLAEMVAMRTVAMQNRVALDYLLAALGGTCAVIGAECCTYIPDETDGMFTMAIWHGGLTSKNMVFAS</sequence>
<keyword evidence="1" id="KW-1015">Disulfide bond</keyword>
<name>A0AAY5K183_ESOLU</name>
<accession>A0AAY5K183</accession>
<dbReference type="InterPro" id="IPR018154">
    <property type="entry name" value="TLV/ENV_coat_polyprotein"/>
</dbReference>
<dbReference type="PANTHER" id="PTHR10424:SF73">
    <property type="entry name" value="ENDOGENOUS RETROVIRUS GROUP FC1 ENV POLYPROTEIN-RELATED"/>
    <property type="match status" value="1"/>
</dbReference>
<dbReference type="Ensembl" id="ENSELUT00000101819.1">
    <property type="protein sequence ID" value="ENSELUP00000080312.1"/>
    <property type="gene ID" value="ENSELUG00000037560.1"/>
</dbReference>
<dbReference type="Proteomes" id="UP000265140">
    <property type="component" value="Chromosome 17"/>
</dbReference>
<dbReference type="SUPFAM" id="SSF58069">
    <property type="entry name" value="Virus ectodomain"/>
    <property type="match status" value="1"/>
</dbReference>
<reference evidence="2 3" key="1">
    <citation type="submission" date="2020-02" db="EMBL/GenBank/DDBJ databases">
        <title>Esox lucius (northern pike) genome, fEsoLuc1, primary haplotype.</title>
        <authorList>
            <person name="Myers G."/>
            <person name="Karagic N."/>
            <person name="Meyer A."/>
            <person name="Pippel M."/>
            <person name="Reichard M."/>
            <person name="Winkler S."/>
            <person name="Tracey A."/>
            <person name="Sims Y."/>
            <person name="Howe K."/>
            <person name="Rhie A."/>
            <person name="Formenti G."/>
            <person name="Durbin R."/>
            <person name="Fedrigo O."/>
            <person name="Jarvis E.D."/>
        </authorList>
    </citation>
    <scope>NUCLEOTIDE SEQUENCE [LARGE SCALE GENOMIC DNA]</scope>
</reference>
<dbReference type="PANTHER" id="PTHR10424">
    <property type="entry name" value="VIRAL ENVELOPE PROTEIN"/>
    <property type="match status" value="1"/>
</dbReference>
<evidence type="ECO:0000313" key="3">
    <source>
        <dbReference type="Proteomes" id="UP000265140"/>
    </source>
</evidence>
<dbReference type="AlphaFoldDB" id="A0AAY5K183"/>
<dbReference type="Gene3D" id="1.10.287.210">
    <property type="match status" value="1"/>
</dbReference>
<reference evidence="2" key="3">
    <citation type="submission" date="2025-09" db="UniProtKB">
        <authorList>
            <consortium name="Ensembl"/>
        </authorList>
    </citation>
    <scope>IDENTIFICATION</scope>
</reference>